<comment type="similarity">
    <text evidence="1">Belongs to the tRNA pseudouridine synthase TruA family.</text>
</comment>
<evidence type="ECO:0000259" key="7">
    <source>
        <dbReference type="Pfam" id="PF01416"/>
    </source>
</evidence>
<feature type="binding site" evidence="5">
    <location>
        <position position="231"/>
    </location>
    <ligand>
        <name>substrate</name>
    </ligand>
</feature>
<dbReference type="Gene3D" id="3.30.70.660">
    <property type="entry name" value="Pseudouridine synthase I, catalytic domain, C-terminal subdomain"/>
    <property type="match status" value="1"/>
</dbReference>
<name>A0A422QBI9_9TRYP</name>
<feature type="active site" description="Nucleophile" evidence="4">
    <location>
        <position position="168"/>
    </location>
</feature>
<dbReference type="Pfam" id="PF01416">
    <property type="entry name" value="PseudoU_synth_1"/>
    <property type="match status" value="1"/>
</dbReference>
<dbReference type="Proteomes" id="UP000284403">
    <property type="component" value="Unassembled WGS sequence"/>
</dbReference>
<organism evidence="8 9">
    <name type="scientific">Trypanosoma conorhini</name>
    <dbReference type="NCBI Taxonomy" id="83891"/>
    <lineage>
        <taxon>Eukaryota</taxon>
        <taxon>Discoba</taxon>
        <taxon>Euglenozoa</taxon>
        <taxon>Kinetoplastea</taxon>
        <taxon>Metakinetoplastina</taxon>
        <taxon>Trypanosomatida</taxon>
        <taxon>Trypanosomatidae</taxon>
        <taxon>Trypanosoma</taxon>
    </lineage>
</organism>
<dbReference type="GO" id="GO:0031119">
    <property type="term" value="P:tRNA pseudouridine synthesis"/>
    <property type="evidence" value="ECO:0007669"/>
    <property type="project" value="InterPro"/>
</dbReference>
<dbReference type="InterPro" id="IPR001406">
    <property type="entry name" value="PsdUridine_synth_TruA"/>
</dbReference>
<accession>A0A422QBI9</accession>
<dbReference type="GO" id="GO:0160147">
    <property type="term" value="F:tRNA pseudouridine(38-40) synthase activity"/>
    <property type="evidence" value="ECO:0007669"/>
    <property type="project" value="UniProtKB-EC"/>
</dbReference>
<dbReference type="InterPro" id="IPR020095">
    <property type="entry name" value="PsdUridine_synth_TruA_C"/>
</dbReference>
<dbReference type="InterPro" id="IPR020097">
    <property type="entry name" value="PsdUridine_synth_TruA_a/b_dom"/>
</dbReference>
<dbReference type="SUPFAM" id="SSF55120">
    <property type="entry name" value="Pseudouridine synthase"/>
    <property type="match status" value="1"/>
</dbReference>
<dbReference type="PANTHER" id="PTHR11142:SF26">
    <property type="entry name" value="SYNTHASE I, PUTATIVE-RELATED"/>
    <property type="match status" value="1"/>
</dbReference>
<dbReference type="GO" id="GO:0003723">
    <property type="term" value="F:RNA binding"/>
    <property type="evidence" value="ECO:0007669"/>
    <property type="project" value="InterPro"/>
</dbReference>
<sequence length="736" mass="80788">MGVSGWAFRGDVEAQCGATPVTSPFSLLQWEEGFIPSKDEQQPAWGAEHQQLQYEGRDREVAWAGVGGQGKGSSGGKRTKVQMARRNAFEGRRMCLRKAPKDHTLLGLCIMYCGTGYRGLQLQTHAPTHHTVEGVLIQALKDVGLVEAIERGRVQGDMHHFARSCRTDRGVHAVRNIVCLFVPTERLEALGGCDKLKEALNTKLPLTIRLARVTPLMGNFIPRFSCNRRVYHYLIPAYALVAPCDQWTSFFEKFPQAAESLQRCSKDGRSSWDFSPAESEPWAAALSAAVTRGNELLLRFLVGTHRFHSFSVDASQRGGSAWNRKVISPCSNEAVRSVYRCEIAPRVFLLPQATTGLTRAEFQAALQTVMEDASLASSLPPLLAAAAAADAASVNSVPADVPLPFVVLQIEGNSFLFNMIRKIVGTLIAILRGARETLFAEALSPDRRVVCPLAPGPYLYLFLSTYRRYDTGVRGSRSARFRPIAEEWRGDVAAAATAFAHSAVAADVVDLDLNRTPAIGTLLAARDLARRATRPCWEAEDCHLAALKEHRPAAVEPHPPRSEMTAFLRSLRVHNWSIEAVKCPATAPAKKGGREQKPPGKEEERTQKTNKRPREAQEAGAAAEEGGLQNVQQPCVEARGDGSGESPALQATPNSGEAHVERKPMPNNSGRGDDGKEEEEDDDDGWIYVAATEAAARSKRREYHQRRRQRARAWEHNEPAREGAVNDWDSEGGGSE</sequence>
<dbReference type="GO" id="GO:0005634">
    <property type="term" value="C:nucleus"/>
    <property type="evidence" value="ECO:0007669"/>
    <property type="project" value="TreeGrafter"/>
</dbReference>
<evidence type="ECO:0000256" key="4">
    <source>
        <dbReference type="PIRSR" id="PIRSR641708-1"/>
    </source>
</evidence>
<dbReference type="GO" id="GO:0005737">
    <property type="term" value="C:cytoplasm"/>
    <property type="evidence" value="ECO:0007669"/>
    <property type="project" value="TreeGrafter"/>
</dbReference>
<comment type="caution">
    <text evidence="8">The sequence shown here is derived from an EMBL/GenBank/DDBJ whole genome shotgun (WGS) entry which is preliminary data.</text>
</comment>
<feature type="compositionally biased region" description="Basic residues" evidence="6">
    <location>
        <begin position="697"/>
        <end position="711"/>
    </location>
</feature>
<keyword evidence="8" id="KW-0456">Lyase</keyword>
<dbReference type="EC" id="4.2.1.70" evidence="8"/>
<dbReference type="InterPro" id="IPR020103">
    <property type="entry name" value="PsdUridine_synth_cat_dom_sf"/>
</dbReference>
<evidence type="ECO:0000313" key="8">
    <source>
        <dbReference type="EMBL" id="RNF27266.1"/>
    </source>
</evidence>
<dbReference type="EMBL" id="MKKU01000011">
    <property type="protein sequence ID" value="RNF27266.1"/>
    <property type="molecule type" value="Genomic_DNA"/>
</dbReference>
<evidence type="ECO:0000256" key="3">
    <source>
        <dbReference type="ARBA" id="ARBA00023235"/>
    </source>
</evidence>
<feature type="region of interest" description="Disordered" evidence="6">
    <location>
        <begin position="584"/>
        <end position="736"/>
    </location>
</feature>
<feature type="compositionally biased region" description="Basic and acidic residues" evidence="6">
    <location>
        <begin position="712"/>
        <end position="721"/>
    </location>
</feature>
<evidence type="ECO:0000313" key="9">
    <source>
        <dbReference type="Proteomes" id="UP000284403"/>
    </source>
</evidence>
<evidence type="ECO:0000256" key="6">
    <source>
        <dbReference type="SAM" id="MobiDB-lite"/>
    </source>
</evidence>
<dbReference type="GO" id="GO:1990481">
    <property type="term" value="P:mRNA pseudouridine synthesis"/>
    <property type="evidence" value="ECO:0007669"/>
    <property type="project" value="TreeGrafter"/>
</dbReference>
<dbReference type="EC" id="5.4.99.12" evidence="8"/>
<keyword evidence="9" id="KW-1185">Reference proteome</keyword>
<evidence type="ECO:0000256" key="5">
    <source>
        <dbReference type="PIRSR" id="PIRSR641708-2"/>
    </source>
</evidence>
<reference evidence="8 9" key="1">
    <citation type="journal article" date="2018" name="BMC Genomics">
        <title>Genomic comparison of Trypanosoma conorhini and Trypanosoma rangeli to Trypanosoma cruzi strains of high and low virulence.</title>
        <authorList>
            <person name="Bradwell K.R."/>
            <person name="Koparde V.N."/>
            <person name="Matveyev A.V."/>
            <person name="Serrano M.G."/>
            <person name="Alves J.M."/>
            <person name="Parikh H."/>
            <person name="Huang B."/>
            <person name="Lee V."/>
            <person name="Espinosa-Alvarez O."/>
            <person name="Ortiz P.A."/>
            <person name="Costa-Martins A.G."/>
            <person name="Teixeira M.M."/>
            <person name="Buck G.A."/>
        </authorList>
    </citation>
    <scope>NUCLEOTIDE SEQUENCE [LARGE SCALE GENOMIC DNA]</scope>
    <source>
        <strain evidence="8 9">025E</strain>
    </source>
</reference>
<dbReference type="RefSeq" id="XP_029232472.1">
    <property type="nucleotide sequence ID" value="XM_029367399.1"/>
</dbReference>
<keyword evidence="2" id="KW-0819">tRNA processing</keyword>
<feature type="compositionally biased region" description="Basic and acidic residues" evidence="6">
    <location>
        <begin position="592"/>
        <end position="617"/>
    </location>
</feature>
<protein>
    <submittedName>
        <fullName evidence="8">Putative pseudouridylate synthase I</fullName>
        <ecNumber evidence="8">4.2.1.70</ecNumber>
        <ecNumber evidence="8">5.4.99.12</ecNumber>
    </submittedName>
</protein>
<dbReference type="InterPro" id="IPR041708">
    <property type="entry name" value="PUS1/PUS2-like"/>
</dbReference>
<dbReference type="GO" id="GO:0004730">
    <property type="term" value="F:pseudouridylate synthase activity"/>
    <property type="evidence" value="ECO:0007669"/>
    <property type="project" value="UniProtKB-EC"/>
</dbReference>
<evidence type="ECO:0000256" key="1">
    <source>
        <dbReference type="ARBA" id="ARBA00009375"/>
    </source>
</evidence>
<dbReference type="AlphaFoldDB" id="A0A422QBI9"/>
<dbReference type="CDD" id="cd02568">
    <property type="entry name" value="PseudoU_synth_PUS1_PUS2"/>
    <property type="match status" value="1"/>
</dbReference>
<gene>
    <name evidence="8" type="ORF">Tco025E_00457</name>
</gene>
<evidence type="ECO:0000256" key="2">
    <source>
        <dbReference type="ARBA" id="ARBA00022694"/>
    </source>
</evidence>
<proteinExistence type="inferred from homology"/>
<keyword evidence="3 8" id="KW-0413">Isomerase</keyword>
<dbReference type="Gene3D" id="3.30.70.580">
    <property type="entry name" value="Pseudouridine synthase I, catalytic domain, N-terminal subdomain"/>
    <property type="match status" value="1"/>
</dbReference>
<dbReference type="GeneID" id="40314068"/>
<feature type="compositionally biased region" description="Low complexity" evidence="6">
    <location>
        <begin position="618"/>
        <end position="627"/>
    </location>
</feature>
<dbReference type="OrthoDB" id="10256309at2759"/>
<dbReference type="PANTHER" id="PTHR11142">
    <property type="entry name" value="PSEUDOURIDYLATE SYNTHASE"/>
    <property type="match status" value="1"/>
</dbReference>
<feature type="compositionally biased region" description="Acidic residues" evidence="6">
    <location>
        <begin position="675"/>
        <end position="685"/>
    </location>
</feature>
<feature type="domain" description="Pseudouridine synthase I TruA alpha/beta" evidence="7">
    <location>
        <begin position="350"/>
        <end position="462"/>
    </location>
</feature>
<dbReference type="InterPro" id="IPR020094">
    <property type="entry name" value="TruA/RsuA/RluB/E/F_N"/>
</dbReference>